<dbReference type="Pfam" id="PF00190">
    <property type="entry name" value="Cupin_1"/>
    <property type="match status" value="1"/>
</dbReference>
<dbReference type="VEuPathDB" id="FungiDB:CH63R_10506"/>
<feature type="compositionally biased region" description="Basic residues" evidence="1">
    <location>
        <begin position="47"/>
        <end position="56"/>
    </location>
</feature>
<dbReference type="PANTHER" id="PTHR36448:SF3">
    <property type="entry name" value="CUPIN TYPE-2 DOMAIN-CONTAINING PROTEIN"/>
    <property type="match status" value="1"/>
</dbReference>
<protein>
    <submittedName>
        <fullName evidence="3">Cupin domain-containing protein</fullName>
    </submittedName>
</protein>
<dbReference type="InterPro" id="IPR006045">
    <property type="entry name" value="Cupin_1"/>
</dbReference>
<feature type="region of interest" description="Disordered" evidence="1">
    <location>
        <begin position="15"/>
        <end position="57"/>
    </location>
</feature>
<dbReference type="SUPFAM" id="SSF51182">
    <property type="entry name" value="RmlC-like cupins"/>
    <property type="match status" value="1"/>
</dbReference>
<dbReference type="InterPro" id="IPR011051">
    <property type="entry name" value="RmlC_Cupin_sf"/>
</dbReference>
<dbReference type="RefSeq" id="XP_018154904.1">
    <property type="nucleotide sequence ID" value="XM_018305480.1"/>
</dbReference>
<dbReference type="Proteomes" id="UP000092177">
    <property type="component" value="Unassembled WGS sequence"/>
</dbReference>
<dbReference type="Gene3D" id="2.60.120.10">
    <property type="entry name" value="Jelly Rolls"/>
    <property type="match status" value="1"/>
</dbReference>
<proteinExistence type="predicted"/>
<keyword evidence="4" id="KW-1185">Reference proteome</keyword>
<feature type="compositionally biased region" description="Polar residues" evidence="1">
    <location>
        <begin position="19"/>
        <end position="35"/>
    </location>
</feature>
<evidence type="ECO:0000259" key="2">
    <source>
        <dbReference type="Pfam" id="PF00190"/>
    </source>
</evidence>
<evidence type="ECO:0000313" key="3">
    <source>
        <dbReference type="EMBL" id="OBR06386.1"/>
    </source>
</evidence>
<dbReference type="InterPro" id="IPR014710">
    <property type="entry name" value="RmlC-like_jellyroll"/>
</dbReference>
<sequence>MLSFSLKNTKDDSVPIIHQSLNSPNTTSLTPSNPRAPSHFQPEFHKQPSHKTKKKMPSNLALTPLSSLRVSRHLIPAHGLLPNTSIQNKPLLIYHGVFLSSSASAIEAHLRSVGVVEPQWRYTMYTATHYHSTTHEVLCVSAGRARLCFGGEANPHRVEPVVEGGDVLVVPAGVAHRLLEDLDGGRFEMVGSYPRGHDWDMCYGRQGEETKAGDIGRVAWFSRDPVYGDDGPVVKEP</sequence>
<organism evidence="3 4">
    <name type="scientific">Colletotrichum higginsianum (strain IMI 349063)</name>
    <name type="common">Crucifer anthracnose fungus</name>
    <dbReference type="NCBI Taxonomy" id="759273"/>
    <lineage>
        <taxon>Eukaryota</taxon>
        <taxon>Fungi</taxon>
        <taxon>Dikarya</taxon>
        <taxon>Ascomycota</taxon>
        <taxon>Pezizomycotina</taxon>
        <taxon>Sordariomycetes</taxon>
        <taxon>Hypocreomycetidae</taxon>
        <taxon>Glomerellales</taxon>
        <taxon>Glomerellaceae</taxon>
        <taxon>Colletotrichum</taxon>
        <taxon>Colletotrichum destructivum species complex</taxon>
    </lineage>
</organism>
<comment type="caution">
    <text evidence="3">The sequence shown here is derived from an EMBL/GenBank/DDBJ whole genome shotgun (WGS) entry which is preliminary data.</text>
</comment>
<dbReference type="KEGG" id="chig:CH63R_10506"/>
<dbReference type="CDD" id="cd02219">
    <property type="entry name" value="cupin_YjlB-like"/>
    <property type="match status" value="1"/>
</dbReference>
<dbReference type="InterPro" id="IPR047121">
    <property type="entry name" value="YjiB-like"/>
</dbReference>
<reference evidence="4" key="1">
    <citation type="journal article" date="2017" name="BMC Genomics">
        <title>Gapless genome assembly of Colletotrichum higginsianum reveals chromosome structure and association of transposable elements with secondary metabolite gene clusters.</title>
        <authorList>
            <person name="Dallery J.-F."/>
            <person name="Lapalu N."/>
            <person name="Zampounis A."/>
            <person name="Pigne S."/>
            <person name="Luyten I."/>
            <person name="Amselem J."/>
            <person name="Wittenberg A.H.J."/>
            <person name="Zhou S."/>
            <person name="de Queiroz M.V."/>
            <person name="Robin G.P."/>
            <person name="Auger A."/>
            <person name="Hainaut M."/>
            <person name="Henrissat B."/>
            <person name="Kim K.-T."/>
            <person name="Lee Y.-H."/>
            <person name="Lespinet O."/>
            <person name="Schwartz D.C."/>
            <person name="Thon M.R."/>
            <person name="O'Connell R.J."/>
        </authorList>
    </citation>
    <scope>NUCLEOTIDE SEQUENCE [LARGE SCALE GENOMIC DNA]</scope>
    <source>
        <strain evidence="4">IMI 349063</strain>
    </source>
</reference>
<feature type="domain" description="Cupin type-1" evidence="2">
    <location>
        <begin position="128"/>
        <end position="176"/>
    </location>
</feature>
<dbReference type="PANTHER" id="PTHR36448">
    <property type="entry name" value="BLR7373 PROTEIN"/>
    <property type="match status" value="1"/>
</dbReference>
<dbReference type="GeneID" id="28869587"/>
<dbReference type="AlphaFoldDB" id="A0A1B7Y306"/>
<evidence type="ECO:0000256" key="1">
    <source>
        <dbReference type="SAM" id="MobiDB-lite"/>
    </source>
</evidence>
<name>A0A1B7Y306_COLHI</name>
<evidence type="ECO:0000313" key="4">
    <source>
        <dbReference type="Proteomes" id="UP000092177"/>
    </source>
</evidence>
<gene>
    <name evidence="3" type="ORF">CH63R_10506</name>
</gene>
<dbReference type="EMBL" id="LTAN01000007">
    <property type="protein sequence ID" value="OBR06386.1"/>
    <property type="molecule type" value="Genomic_DNA"/>
</dbReference>
<dbReference type="OrthoDB" id="2589563at2759"/>
<accession>A0A1B7Y306</accession>